<sequence>MRRFVFILGTIILSLGFYGCNDDDGVNFHFAALEVVAAELPESFDLNGQYQITVTYFRPDDCTFFEGFDVVQEDTTIRNVIVVGSVITNRECAEKAEEVEATFNFVVLHDQDYLFRFWQGQDENGEPQYLEIEVPVN</sequence>
<dbReference type="EMBL" id="VIKU02000001">
    <property type="protein sequence ID" value="NHF59145.1"/>
    <property type="molecule type" value="Genomic_DNA"/>
</dbReference>
<dbReference type="PROSITE" id="PS51257">
    <property type="entry name" value="PROKAR_LIPOPROTEIN"/>
    <property type="match status" value="1"/>
</dbReference>
<dbReference type="Proteomes" id="UP000707206">
    <property type="component" value="Unassembled WGS sequence"/>
</dbReference>
<evidence type="ECO:0000313" key="2">
    <source>
        <dbReference type="Proteomes" id="UP000707206"/>
    </source>
</evidence>
<accession>A0A967E611</accession>
<comment type="caution">
    <text evidence="1">The sequence shown here is derived from an EMBL/GenBank/DDBJ whole genome shotgun (WGS) entry which is preliminary data.</text>
</comment>
<gene>
    <name evidence="1" type="ORF">FK220_007325</name>
</gene>
<keyword evidence="2" id="KW-1185">Reference proteome</keyword>
<reference evidence="1" key="2">
    <citation type="submission" date="2020-03" db="EMBL/GenBank/DDBJ databases">
        <title>Flavobacteriaceae bacterium strain TP-CH-4, a member of the family Flavobacteriaceae isolated from a deep-sea seamount.</title>
        <authorList>
            <person name="Zhang D.-C."/>
        </authorList>
    </citation>
    <scope>NUCLEOTIDE SEQUENCE</scope>
    <source>
        <strain evidence="1">TP-CH-4</strain>
    </source>
</reference>
<protein>
    <submittedName>
        <fullName evidence="1">Uncharacterized protein</fullName>
    </submittedName>
</protein>
<reference evidence="1" key="1">
    <citation type="submission" date="2019-07" db="EMBL/GenBank/DDBJ databases">
        <authorList>
            <person name="De-Chao Zhang Q."/>
        </authorList>
    </citation>
    <scope>NUCLEOTIDE SEQUENCE</scope>
    <source>
        <strain evidence="1">TP-CH-4</strain>
    </source>
</reference>
<name>A0A967E611_9FLAO</name>
<dbReference type="AlphaFoldDB" id="A0A967E611"/>
<proteinExistence type="predicted"/>
<organism evidence="1 2">
    <name type="scientific">Pelagihabitans pacificus</name>
    <dbReference type="NCBI Taxonomy" id="2696054"/>
    <lineage>
        <taxon>Bacteria</taxon>
        <taxon>Pseudomonadati</taxon>
        <taxon>Bacteroidota</taxon>
        <taxon>Flavobacteriia</taxon>
        <taxon>Flavobacteriales</taxon>
        <taxon>Flavobacteriaceae</taxon>
        <taxon>Pelagihabitans</taxon>
    </lineage>
</organism>
<dbReference type="RefSeq" id="WP_152573592.1">
    <property type="nucleotide sequence ID" value="NZ_VIKU02000001.1"/>
</dbReference>
<evidence type="ECO:0000313" key="1">
    <source>
        <dbReference type="EMBL" id="NHF59145.1"/>
    </source>
</evidence>